<reference evidence="1 2" key="1">
    <citation type="journal article" date="2016" name="Nat. Commun.">
        <title>Thousands of microbial genomes shed light on interconnected biogeochemical processes in an aquifer system.</title>
        <authorList>
            <person name="Anantharaman K."/>
            <person name="Brown C.T."/>
            <person name="Hug L.A."/>
            <person name="Sharon I."/>
            <person name="Castelle C.J."/>
            <person name="Probst A.J."/>
            <person name="Thomas B.C."/>
            <person name="Singh A."/>
            <person name="Wilkins M.J."/>
            <person name="Karaoz U."/>
            <person name="Brodie E.L."/>
            <person name="Williams K.H."/>
            <person name="Hubbard S.S."/>
            <person name="Banfield J.F."/>
        </authorList>
    </citation>
    <scope>NUCLEOTIDE SEQUENCE [LARGE SCALE GENOMIC DNA]</scope>
</reference>
<name>A0A1F4YGP5_9BACT</name>
<gene>
    <name evidence="1" type="ORF">A2876_01215</name>
</gene>
<accession>A0A1F4YGP5</accession>
<organism evidence="1 2">
    <name type="scientific">Candidatus Amesbacteria bacterium RIFCSPHIGHO2_01_FULL_48_32b</name>
    <dbReference type="NCBI Taxonomy" id="1797253"/>
    <lineage>
        <taxon>Bacteria</taxon>
        <taxon>Candidatus Amesiibacteriota</taxon>
    </lineage>
</organism>
<dbReference type="AlphaFoldDB" id="A0A1F4YGP5"/>
<protein>
    <submittedName>
        <fullName evidence="1">Uncharacterized protein</fullName>
    </submittedName>
</protein>
<evidence type="ECO:0000313" key="2">
    <source>
        <dbReference type="Proteomes" id="UP000178176"/>
    </source>
</evidence>
<dbReference type="EMBL" id="MEXH01000002">
    <property type="protein sequence ID" value="OGC93149.1"/>
    <property type="molecule type" value="Genomic_DNA"/>
</dbReference>
<dbReference type="Proteomes" id="UP000178176">
    <property type="component" value="Unassembled WGS sequence"/>
</dbReference>
<proteinExistence type="predicted"/>
<evidence type="ECO:0000313" key="1">
    <source>
        <dbReference type="EMBL" id="OGC93149.1"/>
    </source>
</evidence>
<comment type="caution">
    <text evidence="1">The sequence shown here is derived from an EMBL/GenBank/DDBJ whole genome shotgun (WGS) entry which is preliminary data.</text>
</comment>
<sequence>MQKKDNDGKNTEFEAQYPDRFWGKMGKVKWDVQFTKEGAEGKGETFKVAENGQTTEVKSVARVWMTQMDNQEGKGNAVCYLLGENGQWYKETANKYRYVAEKNANYWDLKKPEGVETDEQQVMLQGLLGEVKGTDKPEPKDTRNQTRTITFTQVVVS</sequence>